<feature type="transmembrane region" description="Helical" evidence="1">
    <location>
        <begin position="72"/>
        <end position="94"/>
    </location>
</feature>
<keyword evidence="1" id="KW-0472">Membrane</keyword>
<keyword evidence="3" id="KW-1185">Reference proteome</keyword>
<feature type="transmembrane region" description="Helical" evidence="1">
    <location>
        <begin position="46"/>
        <end position="66"/>
    </location>
</feature>
<organism evidence="2 3">
    <name type="scientific">Erwinia aphidicola</name>
    <dbReference type="NCBI Taxonomy" id="68334"/>
    <lineage>
        <taxon>Bacteria</taxon>
        <taxon>Pseudomonadati</taxon>
        <taxon>Pseudomonadota</taxon>
        <taxon>Gammaproteobacteria</taxon>
        <taxon>Enterobacterales</taxon>
        <taxon>Erwiniaceae</taxon>
        <taxon>Erwinia</taxon>
    </lineage>
</organism>
<proteinExistence type="predicted"/>
<dbReference type="EMBL" id="JBANEI010000020">
    <property type="protein sequence ID" value="MEI2684077.1"/>
    <property type="molecule type" value="Genomic_DNA"/>
</dbReference>
<dbReference type="RefSeq" id="WP_336203691.1">
    <property type="nucleotide sequence ID" value="NZ_JBANEI010000020.1"/>
</dbReference>
<evidence type="ECO:0000313" key="2">
    <source>
        <dbReference type="EMBL" id="MEI2684077.1"/>
    </source>
</evidence>
<accession>A0ABU8DKN8</accession>
<dbReference type="Proteomes" id="UP001306592">
    <property type="component" value="Unassembled WGS sequence"/>
</dbReference>
<keyword evidence="1" id="KW-0812">Transmembrane</keyword>
<reference evidence="2 3" key="1">
    <citation type="submission" date="2024-02" db="EMBL/GenBank/DDBJ databases">
        <title>First report Erwinia aphidicola in onion in Chile.</title>
        <authorList>
            <person name="Valenzuela M."/>
            <person name="Pena M."/>
            <person name="Dutta B."/>
        </authorList>
    </citation>
    <scope>NUCLEOTIDE SEQUENCE [LARGE SCALE GENOMIC DNA]</scope>
    <source>
        <strain evidence="2 3">QCJ3A</strain>
    </source>
</reference>
<sequence length="108" mass="12502">MKEVTREDLLKGGFTEKEIVRLDDAIIRGGGETGKYEPTIKGLRKIFIRGLCILLFVILSYIFVLLRYRQYWVGLSVVFAFGFSVFFFLIPFGLSCKAYKFISNRNDK</sequence>
<evidence type="ECO:0000256" key="1">
    <source>
        <dbReference type="SAM" id="Phobius"/>
    </source>
</evidence>
<keyword evidence="1" id="KW-1133">Transmembrane helix</keyword>
<name>A0ABU8DKN8_ERWAP</name>
<evidence type="ECO:0000313" key="3">
    <source>
        <dbReference type="Proteomes" id="UP001306592"/>
    </source>
</evidence>
<comment type="caution">
    <text evidence="2">The sequence shown here is derived from an EMBL/GenBank/DDBJ whole genome shotgun (WGS) entry which is preliminary data.</text>
</comment>
<protein>
    <submittedName>
        <fullName evidence="2">Uncharacterized protein</fullName>
    </submittedName>
</protein>
<gene>
    <name evidence="2" type="ORF">V8N49_20770</name>
</gene>